<organism evidence="3 4">
    <name type="scientific">Abrus precatorius</name>
    <name type="common">Indian licorice</name>
    <name type="synonym">Glycine abrus</name>
    <dbReference type="NCBI Taxonomy" id="3816"/>
    <lineage>
        <taxon>Eukaryota</taxon>
        <taxon>Viridiplantae</taxon>
        <taxon>Streptophyta</taxon>
        <taxon>Embryophyta</taxon>
        <taxon>Tracheophyta</taxon>
        <taxon>Spermatophyta</taxon>
        <taxon>Magnoliopsida</taxon>
        <taxon>eudicotyledons</taxon>
        <taxon>Gunneridae</taxon>
        <taxon>Pentapetalae</taxon>
        <taxon>rosids</taxon>
        <taxon>fabids</taxon>
        <taxon>Fabales</taxon>
        <taxon>Fabaceae</taxon>
        <taxon>Papilionoideae</taxon>
        <taxon>50 kb inversion clade</taxon>
        <taxon>NPAAA clade</taxon>
        <taxon>indigoferoid/millettioid clade</taxon>
        <taxon>Abreae</taxon>
        <taxon>Abrus</taxon>
    </lineage>
</organism>
<dbReference type="Pfam" id="PF24714">
    <property type="entry name" value="TOR1L1_N"/>
    <property type="match status" value="1"/>
</dbReference>
<feature type="compositionally biased region" description="Polar residues" evidence="1">
    <location>
        <begin position="295"/>
        <end position="304"/>
    </location>
</feature>
<dbReference type="OrthoDB" id="298726at2759"/>
<dbReference type="Proteomes" id="UP000694853">
    <property type="component" value="Unplaced"/>
</dbReference>
<reference evidence="4" key="2">
    <citation type="submission" date="2025-08" db="UniProtKB">
        <authorList>
            <consortium name="RefSeq"/>
        </authorList>
    </citation>
    <scope>IDENTIFICATION</scope>
    <source>
        <tissue evidence="4">Young leaves</tissue>
    </source>
</reference>
<dbReference type="KEGG" id="aprc:113868142"/>
<reference evidence="3" key="1">
    <citation type="journal article" date="2019" name="Toxins">
        <title>Detection of Abrin-Like and Prepropulchellin-Like Toxin Genes and Transcripts Using Whole Genome Sequencing and Full-Length Transcript Sequencing of Abrus precatorius.</title>
        <authorList>
            <person name="Hovde B.T."/>
            <person name="Daligault H.E."/>
            <person name="Hanschen E.R."/>
            <person name="Kunde Y.A."/>
            <person name="Johnson M.B."/>
            <person name="Starkenburg S.R."/>
            <person name="Johnson S.L."/>
        </authorList>
    </citation>
    <scope>NUCLEOTIDE SEQUENCE [LARGE SCALE GENOMIC DNA]</scope>
</reference>
<feature type="region of interest" description="Disordered" evidence="1">
    <location>
        <begin position="289"/>
        <end position="326"/>
    </location>
</feature>
<dbReference type="InterPro" id="IPR057600">
    <property type="entry name" value="TORTIFOLIA1/SINE1-2_N"/>
</dbReference>
<dbReference type="RefSeq" id="XP_027359507.1">
    <property type="nucleotide sequence ID" value="XM_027503706.1"/>
</dbReference>
<dbReference type="GO" id="GO:0008017">
    <property type="term" value="F:microtubule binding"/>
    <property type="evidence" value="ECO:0007669"/>
    <property type="project" value="InterPro"/>
</dbReference>
<dbReference type="Gene3D" id="1.25.10.10">
    <property type="entry name" value="Leucine-rich Repeat Variant"/>
    <property type="match status" value="1"/>
</dbReference>
<sequence>MKKGQGQGQSNLELKQRIASALNKVGDRDTQQIGMEELERMAHGIRADGVWAFLSCILDSDSEPKTAIRKECVRLMGALATFHDSLILPHLPKMVGSIVKRLRDSDSAVRDVCVHTVALLASKLTTNNEKAFLVLVRPIFDALGEQNKHVQSSSAFCLSTIIDNTLDPPLSLLHRMLTRTLKLLKTPHFMAKSALLQLTRSIVQAGGAPTQNLLSAAIASIQEALKDSDWTTRKAASVALAEFALSGASFLACFRASSIQSLESCRFDKVKPVRDAVLQALKYWTILPRPHTPEPSETGSSSKENICRGDSSDLSSTTESRQRHVKIQKVNTKATMGKIPLSVRKTFQNYVRNPHHIKPDDWLVEVAVPRPHSVVEFQNEESESCSVTKPLETMSVDVTSMQDAGYEYVPMDDKQECSSVSNLPTDNLDTKFLSASHDCFINTGLQKPIVRSQQFREETSCDEQVYANECCDNSLKMQHPRSSDSTVTEPSRQTAHECCMQMANEMICVQNQLSDIEIKQTNMMHQLQTFVTGIMDVLSTIQSRMAGLENVFDRLSQESLRVGRHSYSENSKLGRQSESVSSPRFSTCTPRPFVEINNKQSVFTSVKNSESWERKAFSRSQPKIQAGDSLDMWKNHKVKTGRKFQEKDVLNSPAKDTKSMSSAKNEAIYSSATGANARNGCSKSNGNYWKCVKRLVCEGDLNSAYMEALCSSDELILVELLNKTGPVIESLSVKTVNVVFSTLASYLQEGKLVNTIIPWLQQIVEMSTIHGPNCIALSIEAKKQILAAIQEAVNLHIFGHAERRHAAEVVMKLHHIWGNITES</sequence>
<dbReference type="SMART" id="SM01349">
    <property type="entry name" value="TOG"/>
    <property type="match status" value="1"/>
</dbReference>
<dbReference type="InterPro" id="IPR016024">
    <property type="entry name" value="ARM-type_fold"/>
</dbReference>
<evidence type="ECO:0000259" key="2">
    <source>
        <dbReference type="SMART" id="SM01349"/>
    </source>
</evidence>
<dbReference type="GO" id="GO:0005874">
    <property type="term" value="C:microtubule"/>
    <property type="evidence" value="ECO:0007669"/>
    <property type="project" value="InterPro"/>
</dbReference>
<evidence type="ECO:0000256" key="1">
    <source>
        <dbReference type="SAM" id="MobiDB-lite"/>
    </source>
</evidence>
<dbReference type="AlphaFoldDB" id="A0A8B8LUS1"/>
<dbReference type="SUPFAM" id="SSF48371">
    <property type="entry name" value="ARM repeat"/>
    <property type="match status" value="1"/>
</dbReference>
<dbReference type="PANTHER" id="PTHR31355:SF22">
    <property type="entry name" value="TORTIFOLIA1-LIKE PROTEIN 2"/>
    <property type="match status" value="1"/>
</dbReference>
<feature type="domain" description="TOG" evidence="2">
    <location>
        <begin position="36"/>
        <end position="276"/>
    </location>
</feature>
<dbReference type="GeneID" id="113868142"/>
<dbReference type="InterPro" id="IPR057599">
    <property type="entry name" value="TORTIFOLIA1/TORL1-2_C"/>
</dbReference>
<dbReference type="InterPro" id="IPR033337">
    <property type="entry name" value="TORTIFOLIA1/SINE1-2"/>
</dbReference>
<gene>
    <name evidence="4" type="primary">LOC113868142</name>
</gene>
<protein>
    <submittedName>
        <fullName evidence="4">TORTIFOLIA1-like protein 2</fullName>
    </submittedName>
</protein>
<dbReference type="InterPro" id="IPR011989">
    <property type="entry name" value="ARM-like"/>
</dbReference>
<name>A0A8B8LUS1_ABRPR</name>
<proteinExistence type="predicted"/>
<dbReference type="PANTHER" id="PTHR31355">
    <property type="entry name" value="MICROTUBULE-ASSOCIATED PROTEIN TORTIFOLIA1"/>
    <property type="match status" value="1"/>
</dbReference>
<accession>A0A8B8LUS1</accession>
<evidence type="ECO:0000313" key="3">
    <source>
        <dbReference type="Proteomes" id="UP000694853"/>
    </source>
</evidence>
<dbReference type="Pfam" id="PF24713">
    <property type="entry name" value="TOR1L1_C"/>
    <property type="match status" value="1"/>
</dbReference>
<evidence type="ECO:0000313" key="4">
    <source>
        <dbReference type="RefSeq" id="XP_027359507.1"/>
    </source>
</evidence>
<dbReference type="InterPro" id="IPR034085">
    <property type="entry name" value="TOG"/>
</dbReference>
<keyword evidence="3" id="KW-1185">Reference proteome</keyword>